<reference evidence="3" key="1">
    <citation type="journal article" date="2019" name="Int. J. Syst. Evol. Microbiol.">
        <title>The Global Catalogue of Microorganisms (GCM) 10K type strain sequencing project: providing services to taxonomists for standard genome sequencing and annotation.</title>
        <authorList>
            <consortium name="The Broad Institute Genomics Platform"/>
            <consortium name="The Broad Institute Genome Sequencing Center for Infectious Disease"/>
            <person name="Wu L."/>
            <person name="Ma J."/>
        </authorList>
    </citation>
    <scope>NUCLEOTIDE SEQUENCE [LARGE SCALE GENOMIC DNA]</scope>
    <source>
        <strain evidence="3">JCM 17804</strain>
    </source>
</reference>
<evidence type="ECO:0000313" key="3">
    <source>
        <dbReference type="Proteomes" id="UP001500975"/>
    </source>
</evidence>
<organism evidence="2 3">
    <name type="scientific">Variovorax defluvii</name>
    <dbReference type="NCBI Taxonomy" id="913761"/>
    <lineage>
        <taxon>Bacteria</taxon>
        <taxon>Pseudomonadati</taxon>
        <taxon>Pseudomonadota</taxon>
        <taxon>Betaproteobacteria</taxon>
        <taxon>Burkholderiales</taxon>
        <taxon>Comamonadaceae</taxon>
        <taxon>Variovorax</taxon>
    </lineage>
</organism>
<gene>
    <name evidence="2" type="ORF">GCM10023165_43790</name>
</gene>
<dbReference type="EMBL" id="BAABGJ010000078">
    <property type="protein sequence ID" value="GAA4353509.1"/>
    <property type="molecule type" value="Genomic_DNA"/>
</dbReference>
<accession>A0ABP8I8B3</accession>
<dbReference type="RefSeq" id="WP_345540609.1">
    <property type="nucleotide sequence ID" value="NZ_BAABGJ010000078.1"/>
</dbReference>
<name>A0ABP8I8B3_9BURK</name>
<keyword evidence="3" id="KW-1185">Reference proteome</keyword>
<feature type="chain" id="PRO_5047241017" description="WxL domain-containing protein" evidence="1">
    <location>
        <begin position="21"/>
        <end position="211"/>
    </location>
</feature>
<evidence type="ECO:0000256" key="1">
    <source>
        <dbReference type="SAM" id="SignalP"/>
    </source>
</evidence>
<feature type="signal peptide" evidence="1">
    <location>
        <begin position="1"/>
        <end position="20"/>
    </location>
</feature>
<dbReference type="Proteomes" id="UP001500975">
    <property type="component" value="Unassembled WGS sequence"/>
</dbReference>
<sequence length="211" mass="20584">MTRLLLVAALAALAPLAALAESSFTSTTGSGGLSTSAKLDFTITVPKVLFLQVGTGGPGFTGNAAVDNIAFDVPAGSVGTGTTVSGTNGDQTNGAVTIRVLGNSGTVTLNNAVTGPISDGGAITVPWSQIAVASAPLGSTTPGFDNFSGIAHPLFSASSGNGTATTLAATGGLVRREGKWTFSYLNGATLPSGTYGGSANGGRVIYTATAP</sequence>
<proteinExistence type="predicted"/>
<comment type="caution">
    <text evidence="2">The sequence shown here is derived from an EMBL/GenBank/DDBJ whole genome shotgun (WGS) entry which is preliminary data.</text>
</comment>
<evidence type="ECO:0008006" key="4">
    <source>
        <dbReference type="Google" id="ProtNLM"/>
    </source>
</evidence>
<evidence type="ECO:0000313" key="2">
    <source>
        <dbReference type="EMBL" id="GAA4353509.1"/>
    </source>
</evidence>
<keyword evidence="1" id="KW-0732">Signal</keyword>
<protein>
    <recommendedName>
        <fullName evidence="4">WxL domain-containing protein</fullName>
    </recommendedName>
</protein>